<accession>A0AAD8PTF8</accession>
<dbReference type="RefSeq" id="XP_060411473.1">
    <property type="nucleotide sequence ID" value="XM_060560213.1"/>
</dbReference>
<evidence type="ECO:0000313" key="1">
    <source>
        <dbReference type="EMBL" id="KAK1580426.1"/>
    </source>
</evidence>
<dbReference type="GeneID" id="85444453"/>
<dbReference type="EMBL" id="JAHLJV010000055">
    <property type="protein sequence ID" value="KAK1580426.1"/>
    <property type="molecule type" value="Genomic_DNA"/>
</dbReference>
<name>A0AAD8PTF8_9PEZI</name>
<organism evidence="1 2">
    <name type="scientific">Colletotrichum navitas</name>
    <dbReference type="NCBI Taxonomy" id="681940"/>
    <lineage>
        <taxon>Eukaryota</taxon>
        <taxon>Fungi</taxon>
        <taxon>Dikarya</taxon>
        <taxon>Ascomycota</taxon>
        <taxon>Pezizomycotina</taxon>
        <taxon>Sordariomycetes</taxon>
        <taxon>Hypocreomycetidae</taxon>
        <taxon>Glomerellales</taxon>
        <taxon>Glomerellaceae</taxon>
        <taxon>Colletotrichum</taxon>
        <taxon>Colletotrichum graminicola species complex</taxon>
    </lineage>
</organism>
<gene>
    <name evidence="1" type="ORF">LY79DRAFT_581858</name>
</gene>
<dbReference type="AlphaFoldDB" id="A0AAD8PTF8"/>
<reference evidence="1" key="1">
    <citation type="submission" date="2021-06" db="EMBL/GenBank/DDBJ databases">
        <title>Comparative genomics, transcriptomics and evolutionary studies reveal genomic signatures of adaptation to plant cell wall in hemibiotrophic fungi.</title>
        <authorList>
            <consortium name="DOE Joint Genome Institute"/>
            <person name="Baroncelli R."/>
            <person name="Diaz J.F."/>
            <person name="Benocci T."/>
            <person name="Peng M."/>
            <person name="Battaglia E."/>
            <person name="Haridas S."/>
            <person name="Andreopoulos W."/>
            <person name="Labutti K."/>
            <person name="Pangilinan J."/>
            <person name="Floch G.L."/>
            <person name="Makela M.R."/>
            <person name="Henrissat B."/>
            <person name="Grigoriev I.V."/>
            <person name="Crouch J.A."/>
            <person name="De Vries R.P."/>
            <person name="Sukno S.A."/>
            <person name="Thon M.R."/>
        </authorList>
    </citation>
    <scope>NUCLEOTIDE SEQUENCE</scope>
    <source>
        <strain evidence="1">CBS 125086</strain>
    </source>
</reference>
<proteinExistence type="predicted"/>
<dbReference type="Proteomes" id="UP001230504">
    <property type="component" value="Unassembled WGS sequence"/>
</dbReference>
<comment type="caution">
    <text evidence="1">The sequence shown here is derived from an EMBL/GenBank/DDBJ whole genome shotgun (WGS) entry which is preliminary data.</text>
</comment>
<protein>
    <submittedName>
        <fullName evidence="1">Uncharacterized protein</fullName>
    </submittedName>
</protein>
<keyword evidence="2" id="KW-1185">Reference proteome</keyword>
<evidence type="ECO:0000313" key="2">
    <source>
        <dbReference type="Proteomes" id="UP001230504"/>
    </source>
</evidence>
<sequence>MGWSVPYIAALLPTYSDTVEEIHVGWGPSIILWHNCTKARIGPVSQSYLCCSAVRGRFNLLEAPEPTYVSLPHAGPSALGFLEHPTGFPAAHGCILSSEWPGLRLPPGLGLSRYRAETTIET</sequence>